<dbReference type="Proteomes" id="UP000093000">
    <property type="component" value="Unassembled WGS sequence"/>
</dbReference>
<dbReference type="OrthoDB" id="3197614at2759"/>
<evidence type="ECO:0000256" key="2">
    <source>
        <dbReference type="SAM" id="MobiDB-lite"/>
    </source>
</evidence>
<dbReference type="Gene3D" id="1.20.58.80">
    <property type="entry name" value="Phosphotransferase system, lactose/cellobiose-type IIA subunit"/>
    <property type="match status" value="1"/>
</dbReference>
<dbReference type="AlphaFoldDB" id="A0A1C7NBD7"/>
<dbReference type="InParanoid" id="A0A1C7NBD7"/>
<feature type="coiled-coil region" evidence="1">
    <location>
        <begin position="318"/>
        <end position="359"/>
    </location>
</feature>
<accession>A0A1C7NBD7</accession>
<organism evidence="3 4">
    <name type="scientific">Choanephora cucurbitarum</name>
    <dbReference type="NCBI Taxonomy" id="101091"/>
    <lineage>
        <taxon>Eukaryota</taxon>
        <taxon>Fungi</taxon>
        <taxon>Fungi incertae sedis</taxon>
        <taxon>Mucoromycota</taxon>
        <taxon>Mucoromycotina</taxon>
        <taxon>Mucoromycetes</taxon>
        <taxon>Mucorales</taxon>
        <taxon>Mucorineae</taxon>
        <taxon>Choanephoraceae</taxon>
        <taxon>Choanephoroideae</taxon>
        <taxon>Choanephora</taxon>
    </lineage>
</organism>
<gene>
    <name evidence="3" type="ORF">A0J61_05540</name>
</gene>
<proteinExistence type="predicted"/>
<keyword evidence="1" id="KW-0175">Coiled coil</keyword>
<reference evidence="3 4" key="1">
    <citation type="submission" date="2016-03" db="EMBL/GenBank/DDBJ databases">
        <title>Choanephora cucurbitarum.</title>
        <authorList>
            <person name="Min B."/>
            <person name="Park H."/>
            <person name="Park J.-H."/>
            <person name="Shin H.-D."/>
            <person name="Choi I.-G."/>
        </authorList>
    </citation>
    <scope>NUCLEOTIDE SEQUENCE [LARGE SCALE GENOMIC DNA]</scope>
    <source>
        <strain evidence="3 4">KUS-F28377</strain>
    </source>
</reference>
<dbReference type="EMBL" id="LUGH01000301">
    <property type="protein sequence ID" value="OBZ86417.1"/>
    <property type="molecule type" value="Genomic_DNA"/>
</dbReference>
<dbReference type="STRING" id="101091.A0A1C7NBD7"/>
<protein>
    <submittedName>
        <fullName evidence="3">Uncharacterized protein</fullName>
    </submittedName>
</protein>
<keyword evidence="4" id="KW-1185">Reference proteome</keyword>
<dbReference type="PANTHER" id="PTHR40130">
    <property type="entry name" value="EXPRESSED PROTEIN"/>
    <property type="match status" value="1"/>
</dbReference>
<comment type="caution">
    <text evidence="3">The sequence shown here is derived from an EMBL/GenBank/DDBJ whole genome shotgun (WGS) entry which is preliminary data.</text>
</comment>
<dbReference type="SUPFAM" id="SSF140361">
    <property type="entry name" value="MIT domain-like"/>
    <property type="match status" value="1"/>
</dbReference>
<evidence type="ECO:0000313" key="3">
    <source>
        <dbReference type="EMBL" id="OBZ86417.1"/>
    </source>
</evidence>
<feature type="coiled-coil region" evidence="1">
    <location>
        <begin position="60"/>
        <end position="90"/>
    </location>
</feature>
<sequence length="372" mass="42488">MNTEAPVNTGHAFANMAEDYEDREDWLRAAEAHAKAAEQFEIALQDTADIEATRTLRLLSSNHTRKANELNRKAQRLSKAQRQAKQSQKKTGSSLISKLSGVEDTHWTHNTTQQAINASTLAHGRRITEIGESYAILSNVKERDEQEDDPFNKFLEAVDGLVEQLFNPAIAFTSAPLDENDNPISSINLSKAQTEVEEEDTKPKLVDMADSYYFVPTPEQEGDEDTPGESADHDDDREENERLKAHIAHLMKRLKSLEISAEENNMLKSSVLQFRNDVHRQAKRIMQSYHESAMRSSAAALMNHNIGSRYLPLQNTSNHELVIRLKELEEENRQLRIQNEKQNALMNRYKERWEMLKENAKKRRASPLIGKD</sequence>
<name>A0A1C7NBD7_9FUNG</name>
<feature type="compositionally biased region" description="Acidic residues" evidence="2">
    <location>
        <begin position="220"/>
        <end position="238"/>
    </location>
</feature>
<evidence type="ECO:0000256" key="1">
    <source>
        <dbReference type="SAM" id="Coils"/>
    </source>
</evidence>
<dbReference type="PANTHER" id="PTHR40130:SF1">
    <property type="entry name" value="SPINDLE POLE BODY-ASSOCIATED PROTEIN CUT12 DOMAIN-CONTAINING PROTEIN"/>
    <property type="match status" value="1"/>
</dbReference>
<evidence type="ECO:0000313" key="4">
    <source>
        <dbReference type="Proteomes" id="UP000093000"/>
    </source>
</evidence>
<feature type="region of interest" description="Disordered" evidence="2">
    <location>
        <begin position="216"/>
        <end position="239"/>
    </location>
</feature>